<evidence type="ECO:0000313" key="3">
    <source>
        <dbReference type="Proteomes" id="UP001558613"/>
    </source>
</evidence>
<sequence length="108" mass="11827">MEAQVRSSVTSAMNRSLAPCRSREKVQRSLAPSETLLLLKLLSCTPTGIQQLHVNKGSLSSSRLAQTLKYDSELQQSSHLLSSPHSDANPSPNKHHSSHLIIHTLPSH</sequence>
<reference evidence="2 3" key="1">
    <citation type="submission" date="2023-09" db="EMBL/GenBank/DDBJ databases">
        <authorList>
            <person name="Wang M."/>
        </authorList>
    </citation>
    <scope>NUCLEOTIDE SEQUENCE [LARGE SCALE GENOMIC DNA]</scope>
    <source>
        <strain evidence="2">GT-2023</strain>
        <tissue evidence="2">Liver</tissue>
    </source>
</reference>
<feature type="compositionally biased region" description="Low complexity" evidence="1">
    <location>
        <begin position="73"/>
        <end position="86"/>
    </location>
</feature>
<accession>A0ABR3L8D0</accession>
<gene>
    <name evidence="2" type="ORF">QQF64_022415</name>
</gene>
<keyword evidence="3" id="KW-1185">Reference proteome</keyword>
<organism evidence="2 3">
    <name type="scientific">Cirrhinus molitorella</name>
    <name type="common">mud carp</name>
    <dbReference type="NCBI Taxonomy" id="172907"/>
    <lineage>
        <taxon>Eukaryota</taxon>
        <taxon>Metazoa</taxon>
        <taxon>Chordata</taxon>
        <taxon>Craniata</taxon>
        <taxon>Vertebrata</taxon>
        <taxon>Euteleostomi</taxon>
        <taxon>Actinopterygii</taxon>
        <taxon>Neopterygii</taxon>
        <taxon>Teleostei</taxon>
        <taxon>Ostariophysi</taxon>
        <taxon>Cypriniformes</taxon>
        <taxon>Cyprinidae</taxon>
        <taxon>Labeoninae</taxon>
        <taxon>Labeonini</taxon>
        <taxon>Cirrhinus</taxon>
    </lineage>
</organism>
<feature type="region of interest" description="Disordered" evidence="1">
    <location>
        <begin position="73"/>
        <end position="108"/>
    </location>
</feature>
<feature type="region of interest" description="Disordered" evidence="1">
    <location>
        <begin position="1"/>
        <end position="29"/>
    </location>
</feature>
<name>A0ABR3L8D0_9TELE</name>
<comment type="caution">
    <text evidence="2">The sequence shown here is derived from an EMBL/GenBank/DDBJ whole genome shotgun (WGS) entry which is preliminary data.</text>
</comment>
<evidence type="ECO:0000313" key="2">
    <source>
        <dbReference type="EMBL" id="KAL1249097.1"/>
    </source>
</evidence>
<protein>
    <submittedName>
        <fullName evidence="2">Uncharacterized protein</fullName>
    </submittedName>
</protein>
<dbReference type="EMBL" id="JAYMGO010000024">
    <property type="protein sequence ID" value="KAL1249097.1"/>
    <property type="molecule type" value="Genomic_DNA"/>
</dbReference>
<feature type="compositionally biased region" description="Polar residues" evidence="1">
    <location>
        <begin position="1"/>
        <end position="14"/>
    </location>
</feature>
<proteinExistence type="predicted"/>
<dbReference type="Proteomes" id="UP001558613">
    <property type="component" value="Unassembled WGS sequence"/>
</dbReference>
<evidence type="ECO:0000256" key="1">
    <source>
        <dbReference type="SAM" id="MobiDB-lite"/>
    </source>
</evidence>